<reference evidence="2" key="1">
    <citation type="submission" date="2020-11" db="EMBL/GenBank/DDBJ databases">
        <authorList>
            <consortium name="DOE Joint Genome Institute"/>
            <person name="Ahrendt S."/>
            <person name="Riley R."/>
            <person name="Andreopoulos W."/>
            <person name="Labutti K."/>
            <person name="Pangilinan J."/>
            <person name="Ruiz-Duenas F.J."/>
            <person name="Barrasa J.M."/>
            <person name="Sanchez-Garcia M."/>
            <person name="Camarero S."/>
            <person name="Miyauchi S."/>
            <person name="Serrano A."/>
            <person name="Linde D."/>
            <person name="Babiker R."/>
            <person name="Drula E."/>
            <person name="Ayuso-Fernandez I."/>
            <person name="Pacheco R."/>
            <person name="Padilla G."/>
            <person name="Ferreira P."/>
            <person name="Barriuso J."/>
            <person name="Kellner H."/>
            <person name="Castanera R."/>
            <person name="Alfaro M."/>
            <person name="Ramirez L."/>
            <person name="Pisabarro A.G."/>
            <person name="Kuo A."/>
            <person name="Tritt A."/>
            <person name="Lipzen A."/>
            <person name="He G."/>
            <person name="Yan M."/>
            <person name="Ng V."/>
            <person name="Cullen D."/>
            <person name="Martin F."/>
            <person name="Rosso M.-N."/>
            <person name="Henrissat B."/>
            <person name="Hibbett D."/>
            <person name="Martinez A.T."/>
            <person name="Grigoriev I.V."/>
        </authorList>
    </citation>
    <scope>NUCLEOTIDE SEQUENCE</scope>
    <source>
        <strain evidence="2">CBS 247.69</strain>
    </source>
</reference>
<protein>
    <submittedName>
        <fullName evidence="2">Uncharacterized protein</fullName>
    </submittedName>
</protein>
<feature type="region of interest" description="Disordered" evidence="1">
    <location>
        <begin position="93"/>
        <end position="137"/>
    </location>
</feature>
<comment type="caution">
    <text evidence="2">The sequence shown here is derived from an EMBL/GenBank/DDBJ whole genome shotgun (WGS) entry which is preliminary data.</text>
</comment>
<feature type="compositionally biased region" description="Polar residues" evidence="1">
    <location>
        <begin position="46"/>
        <end position="61"/>
    </location>
</feature>
<dbReference type="OrthoDB" id="3230513at2759"/>
<organism evidence="2 3">
    <name type="scientific">Collybia nuda</name>
    <dbReference type="NCBI Taxonomy" id="64659"/>
    <lineage>
        <taxon>Eukaryota</taxon>
        <taxon>Fungi</taxon>
        <taxon>Dikarya</taxon>
        <taxon>Basidiomycota</taxon>
        <taxon>Agaricomycotina</taxon>
        <taxon>Agaricomycetes</taxon>
        <taxon>Agaricomycetidae</taxon>
        <taxon>Agaricales</taxon>
        <taxon>Tricholomatineae</taxon>
        <taxon>Clitocybaceae</taxon>
        <taxon>Collybia</taxon>
    </lineage>
</organism>
<feature type="compositionally biased region" description="Pro residues" evidence="1">
    <location>
        <begin position="13"/>
        <end position="22"/>
    </location>
</feature>
<evidence type="ECO:0000256" key="1">
    <source>
        <dbReference type="SAM" id="MobiDB-lite"/>
    </source>
</evidence>
<keyword evidence="3" id="KW-1185">Reference proteome</keyword>
<feature type="region of interest" description="Disordered" evidence="1">
    <location>
        <begin position="1"/>
        <end position="27"/>
    </location>
</feature>
<dbReference type="AlphaFoldDB" id="A0A9P6CJM5"/>
<dbReference type="Proteomes" id="UP000807353">
    <property type="component" value="Unassembled WGS sequence"/>
</dbReference>
<proteinExistence type="predicted"/>
<evidence type="ECO:0000313" key="2">
    <source>
        <dbReference type="EMBL" id="KAF9464485.1"/>
    </source>
</evidence>
<name>A0A9P6CJM5_9AGAR</name>
<evidence type="ECO:0000313" key="3">
    <source>
        <dbReference type="Proteomes" id="UP000807353"/>
    </source>
</evidence>
<dbReference type="EMBL" id="MU150254">
    <property type="protein sequence ID" value="KAF9464485.1"/>
    <property type="molecule type" value="Genomic_DNA"/>
</dbReference>
<sequence length="277" mass="30252">MRRSMSYRKPVPEYIPSPPSSPMSPSLHLVISLDADGLVPPLPDQWRSTSSQAPTQPFSNTTFDIPRALISGLSEPQERSIPLIKVEPVDALEGNEAARKSRSASDSPVSVERPTKRRLHQQYRPPTPPLPTHHKIHRLPDNQSIVESYDKSSSDAAPGVPPSRLYKHIPSMRAASLSTIGTRTTSIQMYQAEKTYSSFGTSEPSTLWSSASTAYAGSDAGHRTLPVLPMHIVGIPGPSIAAKGSSGSNSSSWWHRIGTWGTSFRTKLKSFARVFIC</sequence>
<gene>
    <name evidence="2" type="ORF">BDZ94DRAFT_1307997</name>
</gene>
<feature type="region of interest" description="Disordered" evidence="1">
    <location>
        <begin position="41"/>
        <end position="61"/>
    </location>
</feature>
<accession>A0A9P6CJM5</accession>